<keyword evidence="5" id="KW-1185">Reference proteome</keyword>
<evidence type="ECO:0000256" key="3">
    <source>
        <dbReference type="RuleBase" id="RU363071"/>
    </source>
</evidence>
<dbReference type="EMBL" id="JAFBCF010000001">
    <property type="protein sequence ID" value="MBM7800166.1"/>
    <property type="molecule type" value="Genomic_DNA"/>
</dbReference>
<evidence type="ECO:0000256" key="1">
    <source>
        <dbReference type="ARBA" id="ARBA00008911"/>
    </source>
</evidence>
<dbReference type="InterPro" id="IPR002480">
    <property type="entry name" value="DAHP_synth_2"/>
</dbReference>
<dbReference type="Proteomes" id="UP000704762">
    <property type="component" value="Unassembled WGS sequence"/>
</dbReference>
<dbReference type="PANTHER" id="PTHR21337">
    <property type="entry name" value="PHOSPHO-2-DEHYDRO-3-DEOXYHEPTONATE ALDOLASE 1, 2"/>
    <property type="match status" value="1"/>
</dbReference>
<keyword evidence="3" id="KW-0028">Amino-acid biosynthesis</keyword>
<keyword evidence="3" id="KW-0057">Aromatic amino acid biosynthesis</keyword>
<dbReference type="RefSeq" id="WP_204919403.1">
    <property type="nucleotide sequence ID" value="NZ_BAAAQP010000003.1"/>
</dbReference>
<reference evidence="4 5" key="1">
    <citation type="submission" date="2021-01" db="EMBL/GenBank/DDBJ databases">
        <title>Sequencing the genomes of 1000 actinobacteria strains.</title>
        <authorList>
            <person name="Klenk H.-P."/>
        </authorList>
    </citation>
    <scope>NUCLEOTIDE SEQUENCE [LARGE SCALE GENOMIC DNA]</scope>
    <source>
        <strain evidence="4 5">DSM 18662</strain>
    </source>
</reference>
<organism evidence="4 5">
    <name type="scientific">Microlunatus panaciterrae</name>
    <dbReference type="NCBI Taxonomy" id="400768"/>
    <lineage>
        <taxon>Bacteria</taxon>
        <taxon>Bacillati</taxon>
        <taxon>Actinomycetota</taxon>
        <taxon>Actinomycetes</taxon>
        <taxon>Propionibacteriales</taxon>
        <taxon>Propionibacteriaceae</taxon>
        <taxon>Microlunatus</taxon>
    </lineage>
</organism>
<dbReference type="SUPFAM" id="SSF51569">
    <property type="entry name" value="Aldolase"/>
    <property type="match status" value="1"/>
</dbReference>
<evidence type="ECO:0000313" key="5">
    <source>
        <dbReference type="Proteomes" id="UP000704762"/>
    </source>
</evidence>
<name>A0ABS2RMF6_9ACTN</name>
<dbReference type="GO" id="GO:0003849">
    <property type="term" value="F:3-deoxy-7-phosphoheptulonate synthase activity"/>
    <property type="evidence" value="ECO:0007669"/>
    <property type="project" value="UniProtKB-EC"/>
</dbReference>
<proteinExistence type="inferred from homology"/>
<dbReference type="PANTHER" id="PTHR21337:SF0">
    <property type="entry name" value="PHOSPHO-2-DEHYDRO-3-DEOXYHEPTONATE ALDOLASE"/>
    <property type="match status" value="1"/>
</dbReference>
<dbReference type="Gene3D" id="3.20.20.70">
    <property type="entry name" value="Aldolase class I"/>
    <property type="match status" value="1"/>
</dbReference>
<sequence>MSESSYIPSLADLHALKPLQQPTYPDTAAVEQVVAKLRRLPPLVFAGECDELRAKMASVAAGEAFLLQGGDCAETFDGVTADNISGKLRVLLSMAVVLTYAAQVPIVKVGRLAGQYTKPRSSDTETRDGVTLPAYRGDAVNGFAFTPQARAHDPQRLLDVYNASAATLNLSRAFLTGGFAHLRSVHSWNADFVKNSAAGQRYEHLASEIERALAFMVACGIDDDVFRTVDFYASHEALSLEYEQALTRIDSRTRLPYDVSGHFLWIGERTRQLDGAHVELLRHVRNPLGVKLGPTTTADTALQLADRLDPDHEPGRITFITRMGAGRVRDVLPDVVKKVTDSGRKVAWVCDPMHGNTFEAANGYKTRAFTDVIDEVNGFFDVHDELGTWPGGVHVELTGGDVTECVGGGDDLVEADLVNRYETLCDPRLNRNQSLELAFMVAERLTDGRIRRANPVQDYQPIDF</sequence>
<comment type="similarity">
    <text evidence="1 3">Belongs to the class-II DAHP synthase family.</text>
</comment>
<comment type="pathway">
    <text evidence="3">Metabolic intermediate biosynthesis; chorismate biosynthesis; chorismate from D-erythrose 4-phosphate and phosphoenolpyruvate: step 1/7.</text>
</comment>
<dbReference type="NCBIfam" id="TIGR01358">
    <property type="entry name" value="DAHP_synth_II"/>
    <property type="match status" value="1"/>
</dbReference>
<comment type="catalytic activity">
    <reaction evidence="3">
        <text>D-erythrose 4-phosphate + phosphoenolpyruvate + H2O = 7-phospho-2-dehydro-3-deoxy-D-arabino-heptonate + phosphate</text>
        <dbReference type="Rhea" id="RHEA:14717"/>
        <dbReference type="ChEBI" id="CHEBI:15377"/>
        <dbReference type="ChEBI" id="CHEBI:16897"/>
        <dbReference type="ChEBI" id="CHEBI:43474"/>
        <dbReference type="ChEBI" id="CHEBI:58394"/>
        <dbReference type="ChEBI" id="CHEBI:58702"/>
        <dbReference type="EC" id="2.5.1.54"/>
    </reaction>
</comment>
<comment type="caution">
    <text evidence="4">The sequence shown here is derived from an EMBL/GenBank/DDBJ whole genome shotgun (WGS) entry which is preliminary data.</text>
</comment>
<protein>
    <recommendedName>
        <fullName evidence="3">Phospho-2-dehydro-3-deoxyheptonate aldolase</fullName>
        <ecNumber evidence="3">2.5.1.54</ecNumber>
    </recommendedName>
</protein>
<dbReference type="EC" id="2.5.1.54" evidence="3"/>
<evidence type="ECO:0000313" key="4">
    <source>
        <dbReference type="EMBL" id="MBM7800166.1"/>
    </source>
</evidence>
<gene>
    <name evidence="4" type="ORF">JOE57_003087</name>
</gene>
<evidence type="ECO:0000256" key="2">
    <source>
        <dbReference type="ARBA" id="ARBA00022679"/>
    </source>
</evidence>
<dbReference type="Pfam" id="PF01474">
    <property type="entry name" value="DAHP_synth_2"/>
    <property type="match status" value="1"/>
</dbReference>
<keyword evidence="2 3" id="KW-0808">Transferase</keyword>
<dbReference type="InterPro" id="IPR013785">
    <property type="entry name" value="Aldolase_TIM"/>
</dbReference>
<accession>A0ABS2RMF6</accession>